<dbReference type="SUPFAM" id="SSF56349">
    <property type="entry name" value="DNA breaking-rejoining enzymes"/>
    <property type="match status" value="1"/>
</dbReference>
<dbReference type="InterPro" id="IPR011010">
    <property type="entry name" value="DNA_brk_join_enz"/>
</dbReference>
<keyword evidence="1" id="KW-0238">DNA-binding</keyword>
<keyword evidence="2" id="KW-0233">DNA recombination</keyword>
<evidence type="ECO:0000313" key="3">
    <source>
        <dbReference type="EMBL" id="SHG87003.1"/>
    </source>
</evidence>
<name>A0A1M5NDE6_9BRAD</name>
<dbReference type="GO" id="GO:0015074">
    <property type="term" value="P:DNA integration"/>
    <property type="evidence" value="ECO:0007669"/>
    <property type="project" value="InterPro"/>
</dbReference>
<dbReference type="Gene3D" id="1.10.443.10">
    <property type="entry name" value="Intergrase catalytic core"/>
    <property type="match status" value="1"/>
</dbReference>
<proteinExistence type="predicted"/>
<organism evidence="3 4">
    <name type="scientific">Bradyrhizobium erythrophlei</name>
    <dbReference type="NCBI Taxonomy" id="1437360"/>
    <lineage>
        <taxon>Bacteria</taxon>
        <taxon>Pseudomonadati</taxon>
        <taxon>Pseudomonadota</taxon>
        <taxon>Alphaproteobacteria</taxon>
        <taxon>Hyphomicrobiales</taxon>
        <taxon>Nitrobacteraceae</taxon>
        <taxon>Bradyrhizobium</taxon>
    </lineage>
</organism>
<dbReference type="GO" id="GO:0006310">
    <property type="term" value="P:DNA recombination"/>
    <property type="evidence" value="ECO:0007669"/>
    <property type="project" value="UniProtKB-KW"/>
</dbReference>
<sequence>MPRKREAGVQLPEGVEVSIKWYKGKAYKYYYWNPGRGTKRQSDRIKLPDPEKDLVAFSRELERLKKAGTAPCPVGSIGNLIAQYRDSDEFKRNSDGTKSNYEVHMRRFEDREGWGLLSARGLEPIAVQTLRDAMKETPVMANQMLSVGGTIWDWGIPLGIVKLNPFEKIKDLEIPDRGHVPWPSWVVEYFRLHATPDLVRMMRLGIMTCQRVSDMVRMGPEHRDDGNGIWCRPKKTRKRRRAFLIPLTTADALELDRWAETPVTFTNSRWLKPIERFREDLYLYSPKAGPYTPDSLRARLGRWYAETEEGRVICKRWKEWVTAQVKKYEWDIDPEEADHPTIHGLRGTGILARAEQGYEVDQIANDIGMTPQNVGHYMRFRDQMKVAEDGRKRLQIVGKGD</sequence>
<evidence type="ECO:0000313" key="4">
    <source>
        <dbReference type="Proteomes" id="UP000189796"/>
    </source>
</evidence>
<evidence type="ECO:0008006" key="5">
    <source>
        <dbReference type="Google" id="ProtNLM"/>
    </source>
</evidence>
<dbReference type="AlphaFoldDB" id="A0A1M5NDE6"/>
<gene>
    <name evidence="3" type="ORF">SAMN05443248_2925</name>
</gene>
<dbReference type="InterPro" id="IPR013762">
    <property type="entry name" value="Integrase-like_cat_sf"/>
</dbReference>
<dbReference type="Proteomes" id="UP000189796">
    <property type="component" value="Chromosome I"/>
</dbReference>
<dbReference type="InterPro" id="IPR010998">
    <property type="entry name" value="Integrase_recombinase_N"/>
</dbReference>
<reference evidence="3 4" key="1">
    <citation type="submission" date="2016-11" db="EMBL/GenBank/DDBJ databases">
        <authorList>
            <person name="Jaros S."/>
            <person name="Januszkiewicz K."/>
            <person name="Wedrychowicz H."/>
        </authorList>
    </citation>
    <scope>NUCLEOTIDE SEQUENCE [LARGE SCALE GENOMIC DNA]</scope>
    <source>
        <strain evidence="3 4">GAS138</strain>
    </source>
</reference>
<evidence type="ECO:0000256" key="2">
    <source>
        <dbReference type="ARBA" id="ARBA00023172"/>
    </source>
</evidence>
<evidence type="ECO:0000256" key="1">
    <source>
        <dbReference type="ARBA" id="ARBA00023125"/>
    </source>
</evidence>
<dbReference type="Gene3D" id="1.10.150.130">
    <property type="match status" value="1"/>
</dbReference>
<dbReference type="EMBL" id="LT670817">
    <property type="protein sequence ID" value="SHG87003.1"/>
    <property type="molecule type" value="Genomic_DNA"/>
</dbReference>
<protein>
    <recommendedName>
        <fullName evidence="5">Phage integrase family protein</fullName>
    </recommendedName>
</protein>
<accession>A0A1M5NDE6</accession>
<dbReference type="GO" id="GO:0003677">
    <property type="term" value="F:DNA binding"/>
    <property type="evidence" value="ECO:0007669"/>
    <property type="project" value="UniProtKB-KW"/>
</dbReference>